<proteinExistence type="predicted"/>
<feature type="transmembrane region" description="Helical" evidence="1">
    <location>
        <begin position="7"/>
        <end position="27"/>
    </location>
</feature>
<evidence type="ECO:0000256" key="1">
    <source>
        <dbReference type="SAM" id="Phobius"/>
    </source>
</evidence>
<keyword evidence="1" id="KW-1133">Transmembrane helix</keyword>
<feature type="transmembrane region" description="Helical" evidence="1">
    <location>
        <begin position="39"/>
        <end position="55"/>
    </location>
</feature>
<organism evidence="2 3">
    <name type="scientific">Mucilaginibacter aquariorum</name>
    <dbReference type="NCBI Taxonomy" id="2967225"/>
    <lineage>
        <taxon>Bacteria</taxon>
        <taxon>Pseudomonadati</taxon>
        <taxon>Bacteroidota</taxon>
        <taxon>Sphingobacteriia</taxon>
        <taxon>Sphingobacteriales</taxon>
        <taxon>Sphingobacteriaceae</taxon>
        <taxon>Mucilaginibacter</taxon>
    </lineage>
</organism>
<evidence type="ECO:0008006" key="4">
    <source>
        <dbReference type="Google" id="ProtNLM"/>
    </source>
</evidence>
<feature type="transmembrane region" description="Helical" evidence="1">
    <location>
        <begin position="67"/>
        <end position="85"/>
    </location>
</feature>
<name>A0ABT1T1E0_9SPHI</name>
<keyword evidence="1" id="KW-0812">Transmembrane</keyword>
<evidence type="ECO:0000313" key="2">
    <source>
        <dbReference type="EMBL" id="MCQ6958427.1"/>
    </source>
</evidence>
<dbReference type="PROSITE" id="PS51257">
    <property type="entry name" value="PROKAR_LIPOPROTEIN"/>
    <property type="match status" value="1"/>
</dbReference>
<dbReference type="Proteomes" id="UP001204376">
    <property type="component" value="Unassembled WGS sequence"/>
</dbReference>
<accession>A0ABT1T1E0</accession>
<evidence type="ECO:0000313" key="3">
    <source>
        <dbReference type="Proteomes" id="UP001204376"/>
    </source>
</evidence>
<dbReference type="RefSeq" id="WP_256538601.1">
    <property type="nucleotide sequence ID" value="NZ_JANHOH010000001.1"/>
</dbReference>
<comment type="caution">
    <text evidence="2">The sequence shown here is derived from an EMBL/GenBank/DDBJ whole genome shotgun (WGS) entry which is preliminary data.</text>
</comment>
<sequence length="86" mass="9590">MFKKNNLYLGILYGCVIPAIAWLVFSLLLKNSSFLDKPAAPYLIAIGLNLILLRFSAKAYLDKTSNGIMIATFACTLLVFVFKMHT</sequence>
<gene>
    <name evidence="2" type="ORF">NPE20_10675</name>
</gene>
<protein>
    <recommendedName>
        <fullName evidence="4">Stationary phase survival protein SurE</fullName>
    </recommendedName>
</protein>
<keyword evidence="1" id="KW-0472">Membrane</keyword>
<keyword evidence="3" id="KW-1185">Reference proteome</keyword>
<dbReference type="EMBL" id="JANHOH010000001">
    <property type="protein sequence ID" value="MCQ6958427.1"/>
    <property type="molecule type" value="Genomic_DNA"/>
</dbReference>
<reference evidence="2 3" key="1">
    <citation type="submission" date="2022-07" db="EMBL/GenBank/DDBJ databases">
        <title>Mucilaginibacter sp. JC4.</title>
        <authorList>
            <person name="Le V."/>
            <person name="Ko S.-R."/>
            <person name="Ahn C.-Y."/>
            <person name="Oh H.-M."/>
        </authorList>
    </citation>
    <scope>NUCLEOTIDE SEQUENCE [LARGE SCALE GENOMIC DNA]</scope>
    <source>
        <strain evidence="2 3">JC4</strain>
    </source>
</reference>